<feature type="transmembrane region" description="Helical" evidence="9">
    <location>
        <begin position="472"/>
        <end position="498"/>
    </location>
</feature>
<reference evidence="10" key="1">
    <citation type="submission" date="2021-11" db="EMBL/GenBank/DDBJ databases">
        <authorList>
            <person name="Schell T."/>
        </authorList>
    </citation>
    <scope>NUCLEOTIDE SEQUENCE</scope>
    <source>
        <strain evidence="10">M5</strain>
    </source>
</reference>
<feature type="transmembrane region" description="Helical" evidence="9">
    <location>
        <begin position="504"/>
        <end position="524"/>
    </location>
</feature>
<feature type="transmembrane region" description="Helical" evidence="9">
    <location>
        <begin position="16"/>
        <end position="37"/>
    </location>
</feature>
<evidence type="ECO:0000313" key="10">
    <source>
        <dbReference type="EMBL" id="CAH0101669.1"/>
    </source>
</evidence>
<dbReference type="GO" id="GO:0005789">
    <property type="term" value="C:endoplasmic reticulum membrane"/>
    <property type="evidence" value="ECO:0007669"/>
    <property type="project" value="UniProtKB-SubCell"/>
</dbReference>
<dbReference type="PANTHER" id="PTHR13117:SF5">
    <property type="entry name" value="PROTEIN RFT1 HOMOLOG"/>
    <property type="match status" value="1"/>
</dbReference>
<proteinExistence type="inferred from homology"/>
<comment type="similarity">
    <text evidence="3 9">Belongs to the RFT1 family.</text>
</comment>
<dbReference type="PANTHER" id="PTHR13117">
    <property type="entry name" value="ENDOPLASMIC RETICULUM MULTISPAN TRANSMEMBRANE PROTEIN-RELATED"/>
    <property type="match status" value="1"/>
</dbReference>
<feature type="transmembrane region" description="Helical" evidence="9">
    <location>
        <begin position="43"/>
        <end position="61"/>
    </location>
</feature>
<keyword evidence="11" id="KW-1185">Reference proteome</keyword>
<feature type="transmembrane region" description="Helical" evidence="9">
    <location>
        <begin position="82"/>
        <end position="105"/>
    </location>
</feature>
<dbReference type="GO" id="GO:0006488">
    <property type="term" value="P:dolichol-linked oligosaccharide biosynthetic process"/>
    <property type="evidence" value="ECO:0007669"/>
    <property type="project" value="InterPro"/>
</dbReference>
<evidence type="ECO:0000256" key="7">
    <source>
        <dbReference type="ARBA" id="ARBA00023136"/>
    </source>
</evidence>
<dbReference type="EMBL" id="CAKKLH010000064">
    <property type="protein sequence ID" value="CAH0101669.1"/>
    <property type="molecule type" value="Genomic_DNA"/>
</dbReference>
<dbReference type="OrthoDB" id="6370545at2759"/>
<evidence type="ECO:0000256" key="3">
    <source>
        <dbReference type="ARBA" id="ARBA00010288"/>
    </source>
</evidence>
<dbReference type="Proteomes" id="UP000789390">
    <property type="component" value="Unassembled WGS sequence"/>
</dbReference>
<comment type="function">
    <text evidence="8 9">Intramembrane glycolipid transporter that operates in the biosynthetic pathway of dolichol-linked oligosaccharides, the glycan precursors employed in protein asparagine (N)-glycosylation. The sequential addition of sugars to dolichol pyrophosphate produces dolichol-linked oligosaccharides containing fourteen sugars, including two GlcNAcs, nine mannoses and three glucoses. Once assembled, the oligosaccharide is transferred from the lipid to nascent proteins by oligosaccharyltransferases. The assembly of dolichol-linked oligosaccharides begins on the cytosolic side of the endoplasmic reticulum membrane and finishes in its lumen. RFT1 could mediate the translocation of the cytosolically oriented intermediate DolPP-GlcNAc2Man5, produced by ALG11, into the ER lumen where dolichol-linked oligosaccharides assembly continues. However, the intramembrane lipid transporter activity could not be confirmed in vitro.</text>
</comment>
<keyword evidence="5" id="KW-0256">Endoplasmic reticulum</keyword>
<evidence type="ECO:0000256" key="4">
    <source>
        <dbReference type="ARBA" id="ARBA00022692"/>
    </source>
</evidence>
<name>A0A8J2RF50_9CRUS</name>
<organism evidence="10 11">
    <name type="scientific">Daphnia galeata</name>
    <dbReference type="NCBI Taxonomy" id="27404"/>
    <lineage>
        <taxon>Eukaryota</taxon>
        <taxon>Metazoa</taxon>
        <taxon>Ecdysozoa</taxon>
        <taxon>Arthropoda</taxon>
        <taxon>Crustacea</taxon>
        <taxon>Branchiopoda</taxon>
        <taxon>Diplostraca</taxon>
        <taxon>Cladocera</taxon>
        <taxon>Anomopoda</taxon>
        <taxon>Daphniidae</taxon>
        <taxon>Daphnia</taxon>
    </lineage>
</organism>
<dbReference type="InterPro" id="IPR007594">
    <property type="entry name" value="RFT1"/>
</dbReference>
<comment type="caution">
    <text evidence="10">The sequence shown here is derived from an EMBL/GenBank/DDBJ whole genome shotgun (WGS) entry which is preliminary data.</text>
</comment>
<feature type="transmembrane region" description="Helical" evidence="9">
    <location>
        <begin position="439"/>
        <end position="460"/>
    </location>
</feature>
<keyword evidence="6 9" id="KW-1133">Transmembrane helix</keyword>
<feature type="transmembrane region" description="Helical" evidence="9">
    <location>
        <begin position="380"/>
        <end position="402"/>
    </location>
</feature>
<feature type="transmembrane region" description="Helical" evidence="9">
    <location>
        <begin position="153"/>
        <end position="176"/>
    </location>
</feature>
<comment type="pathway">
    <text evidence="2">Protein modification; protein glycosylation.</text>
</comment>
<evidence type="ECO:0000313" key="11">
    <source>
        <dbReference type="Proteomes" id="UP000789390"/>
    </source>
</evidence>
<gene>
    <name evidence="10" type="ORF">DGAL_LOCUS4007</name>
</gene>
<sequence length="545" mass="62047">MDSEKILQGSIKSASYNMILQVAFRVITFVLNGLVLHNVDKDVLGILNVRLMLLIMTILFVSREAFRRGCMSKTRDHNWPQVINLLWLTVPSVIICSVTFCYIWLHLLELPAERYIADYKFAVYMFGASCVIESFVEPVYVFSQAFQYVRWRIFVDCVMMFIRVGSLVVSVLYFPAYTIKTIAAGQFVISTVLVLLYWIYFHQEFKKKAKLVKNKDLYPDEPLLSLPFDSLFDFLPKKIQEQTFIGRDLAFLTWGFFKQGILKQVLTEGERYVMTVFSVLSFAEQGVYDVVNNLGSMAARFIFLPIEESSYFYFAQMLNRQIPIENQPRPEIDQVANVLFRLLRALCLLGAIVVVFGFSYSHLVLHLYGGTTLTEGSGPLLMRTHCLAVCLMAINGVTEAYVFAAMSPQQLDKYNGLMVILSCMFLFLSWILSRSVGSVGFILANCVNMILRIIHSLWFIKRQYKNLKIKPLNGLIPSVLECTSMVLAFVVTATSSWLIYPDSAILHVTIGAISGIVVVLAILYDEPELMHSIVVIVKKRMGKVD</sequence>
<comment type="subcellular location">
    <subcellularLocation>
        <location evidence="1 9">Endoplasmic reticulum membrane</location>
        <topology evidence="1 9">Multi-pass membrane protein</topology>
    </subcellularLocation>
</comment>
<evidence type="ECO:0000256" key="6">
    <source>
        <dbReference type="ARBA" id="ARBA00022989"/>
    </source>
</evidence>
<dbReference type="AlphaFoldDB" id="A0A8J2RF50"/>
<evidence type="ECO:0000256" key="2">
    <source>
        <dbReference type="ARBA" id="ARBA00004922"/>
    </source>
</evidence>
<evidence type="ECO:0000256" key="8">
    <source>
        <dbReference type="ARBA" id="ARBA00045912"/>
    </source>
</evidence>
<keyword evidence="7 9" id="KW-0472">Membrane</keyword>
<evidence type="ECO:0000256" key="5">
    <source>
        <dbReference type="ARBA" id="ARBA00022824"/>
    </source>
</evidence>
<evidence type="ECO:0000256" key="1">
    <source>
        <dbReference type="ARBA" id="ARBA00004477"/>
    </source>
</evidence>
<feature type="transmembrane region" description="Helical" evidence="9">
    <location>
        <begin position="182"/>
        <end position="201"/>
    </location>
</feature>
<keyword evidence="4 9" id="KW-0812">Transmembrane</keyword>
<accession>A0A8J2RF50</accession>
<feature type="transmembrane region" description="Helical" evidence="9">
    <location>
        <begin position="414"/>
        <end position="433"/>
    </location>
</feature>
<protein>
    <recommendedName>
        <fullName evidence="9">Protein RFT1 homolog</fullName>
    </recommendedName>
</protein>
<dbReference type="GO" id="GO:0034203">
    <property type="term" value="P:glycolipid translocation"/>
    <property type="evidence" value="ECO:0007669"/>
    <property type="project" value="TreeGrafter"/>
</dbReference>
<feature type="transmembrane region" description="Helical" evidence="9">
    <location>
        <begin position="338"/>
        <end position="360"/>
    </location>
</feature>
<feature type="transmembrane region" description="Helical" evidence="9">
    <location>
        <begin position="121"/>
        <end position="141"/>
    </location>
</feature>
<evidence type="ECO:0000256" key="9">
    <source>
        <dbReference type="RuleBase" id="RU365067"/>
    </source>
</evidence>
<dbReference type="Pfam" id="PF04506">
    <property type="entry name" value="Rft-1"/>
    <property type="match status" value="1"/>
</dbReference>